<evidence type="ECO:0000313" key="3">
    <source>
        <dbReference type="Proteomes" id="UP000008281"/>
    </source>
</evidence>
<dbReference type="InterPro" id="IPR012885">
    <property type="entry name" value="F-box_Sdz-33"/>
</dbReference>
<proteinExistence type="predicted"/>
<accession>E3NDG9</accession>
<dbReference type="InterPro" id="IPR001810">
    <property type="entry name" value="F-box_dom"/>
</dbReference>
<feature type="domain" description="F-box" evidence="1">
    <location>
        <begin position="6"/>
        <end position="55"/>
    </location>
</feature>
<name>E3NDG9_CAERE</name>
<dbReference type="HOGENOM" id="CLU_028840_3_1_1"/>
<protein>
    <recommendedName>
        <fullName evidence="1">F-box domain-containing protein</fullName>
    </recommendedName>
</protein>
<reference evidence="2" key="1">
    <citation type="submission" date="2007-07" db="EMBL/GenBank/DDBJ databases">
        <title>PCAP assembly of the Caenorhabditis remanei genome.</title>
        <authorList>
            <consortium name="The Caenorhabditis remanei Sequencing Consortium"/>
            <person name="Wilson R.K."/>
        </authorList>
    </citation>
    <scope>NUCLEOTIDE SEQUENCE [LARGE SCALE GENOMIC DNA]</scope>
    <source>
        <strain evidence="2">PB4641</strain>
    </source>
</reference>
<dbReference type="EMBL" id="DS268609">
    <property type="protein sequence ID" value="EFO93959.1"/>
    <property type="molecule type" value="Genomic_DNA"/>
</dbReference>
<dbReference type="AlphaFoldDB" id="E3NDG9"/>
<evidence type="ECO:0000259" key="1">
    <source>
        <dbReference type="PROSITE" id="PS50181"/>
    </source>
</evidence>
<organism evidence="3">
    <name type="scientific">Caenorhabditis remanei</name>
    <name type="common">Caenorhabditis vulgaris</name>
    <dbReference type="NCBI Taxonomy" id="31234"/>
    <lineage>
        <taxon>Eukaryota</taxon>
        <taxon>Metazoa</taxon>
        <taxon>Ecdysozoa</taxon>
        <taxon>Nematoda</taxon>
        <taxon>Chromadorea</taxon>
        <taxon>Rhabditida</taxon>
        <taxon>Rhabditina</taxon>
        <taxon>Rhabditomorpha</taxon>
        <taxon>Rhabditoidea</taxon>
        <taxon>Rhabditidae</taxon>
        <taxon>Peloderinae</taxon>
        <taxon>Caenorhabditis</taxon>
    </lineage>
</organism>
<dbReference type="Pfam" id="PF00646">
    <property type="entry name" value="F-box"/>
    <property type="match status" value="1"/>
</dbReference>
<evidence type="ECO:0000313" key="2">
    <source>
        <dbReference type="EMBL" id="EFO93959.1"/>
    </source>
</evidence>
<sequence length="299" mass="35711">MAPPKPFPILRLPFLAIEEVFKTMHPFEIINFSMISKRTKGIAKQMGFHTKYSIYLFIIETLGIRFLGTKSKVSCSYAITSNKEMDGKIEEFVSGRVIRRKVFKYSNNPIEEWKELCKYVLDIFKKQTIDVLKMFMDAFVDQNVSIIDFLKTNWKSVDECYLYQSKEKNDVDEHAAYLLDNLTVKKELFFLLHHKNGDFDVKIPKNLSELYIYNSQCIGYKKLLEIDCKNVILKGNQITNEEWNMFLKKWIAMETNQNLKWLNFEFSSLEEFRELEYHMKWWMEQSNEPSRLIVKKRMK</sequence>
<dbReference type="PROSITE" id="PS50181">
    <property type="entry name" value="FBOX"/>
    <property type="match status" value="1"/>
</dbReference>
<dbReference type="Pfam" id="PF07735">
    <property type="entry name" value="FBA_2"/>
    <property type="match status" value="1"/>
</dbReference>
<dbReference type="PANTHER" id="PTHR21503:SF53">
    <property type="entry name" value="F-BOX ASSOCIATED DOMAIN-CONTAINING PROTEIN-RELATED"/>
    <property type="match status" value="1"/>
</dbReference>
<keyword evidence="3" id="KW-1185">Reference proteome</keyword>
<dbReference type="Proteomes" id="UP000008281">
    <property type="component" value="Unassembled WGS sequence"/>
</dbReference>
<dbReference type="InParanoid" id="E3NDG9"/>
<gene>
    <name evidence="2" type="ORF">CRE_09802</name>
</gene>
<dbReference type="PANTHER" id="PTHR21503">
    <property type="entry name" value="F-BOX-CONTAINING HYPOTHETICAL PROTEIN C.ELEGANS"/>
    <property type="match status" value="1"/>
</dbReference>